<protein>
    <submittedName>
        <fullName evidence="2">Uncharacterized protein</fullName>
    </submittedName>
</protein>
<dbReference type="AlphaFoldDB" id="A0A3P6EHL1"/>
<accession>A0A3P6EHL1</accession>
<feature type="compositionally biased region" description="Acidic residues" evidence="1">
    <location>
        <begin position="145"/>
        <end position="158"/>
    </location>
</feature>
<sequence length="544" mass="60463">MNPSSDQVSVAAEELAPPSQPHRLSTSCDAHPDERFSGFCPSCLCERLSVLDHNGAPPQPSSSSRKPPTISTAALKALFKPSSGNNNASGNGRVRGGFFPELRRSKSFSAKNNEGLSGGLEPQRRSCDVRLREENRNLSTKEEEAVVEVTEEEEEEEENGSHSEIEIVNDSGEIIEEKSDEIVEEEKPMKEYMDLYPQTKKPSLAGSFFSAASVFSKKLQKWRHKQKKVKKPRGSQVGRPQLPAEKATGRQPRDTQSEIADYGFGRRSSDTDPRFSLDAGRFSVDIGVEDSRYSLDEPRASWDGHLIGRTTARVPPPPSMLSVVENAAPMHRSDMQIPVASINGESDPIIIIPGGSSQTRDYYTEAPSRRRKSLDRSNSIKKAMEMEEVKSVVSNSRVSPAESYSVENQHGDKKPSRRWGKWSMLGFIYRKGVSKDEEDDRYSRSNSTGMVERSLSESWPELRNEGGPKMRRSNSNVSWRSSGGGSSRNNKSWRNSSKDGDNGMLRFYLTPSWRNGGGGGGWEKTAARANSHGHSIARRVMRLY</sequence>
<feature type="compositionally biased region" description="Basic and acidic residues" evidence="1">
    <location>
        <begin position="175"/>
        <end position="186"/>
    </location>
</feature>
<feature type="compositionally biased region" description="Basic and acidic residues" evidence="1">
    <location>
        <begin position="122"/>
        <end position="144"/>
    </location>
</feature>
<feature type="region of interest" description="Disordered" evidence="1">
    <location>
        <begin position="221"/>
        <end position="271"/>
    </location>
</feature>
<feature type="region of interest" description="Disordered" evidence="1">
    <location>
        <begin position="436"/>
        <end position="498"/>
    </location>
</feature>
<dbReference type="PANTHER" id="PTHR31659:SF20">
    <property type="entry name" value="PROTEIN OCTOPUS-LIKE"/>
    <property type="match status" value="1"/>
</dbReference>
<feature type="compositionally biased region" description="Basic and acidic residues" evidence="1">
    <location>
        <begin position="247"/>
        <end position="256"/>
    </location>
</feature>
<feature type="compositionally biased region" description="Basic residues" evidence="1">
    <location>
        <begin position="221"/>
        <end position="233"/>
    </location>
</feature>
<dbReference type="EMBL" id="LR031875">
    <property type="protein sequence ID" value="VDD34864.1"/>
    <property type="molecule type" value="Genomic_DNA"/>
</dbReference>
<feature type="compositionally biased region" description="Low complexity" evidence="1">
    <location>
        <begin position="473"/>
        <end position="495"/>
    </location>
</feature>
<name>A0A3P6EHL1_BRAOL</name>
<evidence type="ECO:0000256" key="1">
    <source>
        <dbReference type="SAM" id="MobiDB-lite"/>
    </source>
</evidence>
<reference evidence="2" key="1">
    <citation type="submission" date="2018-11" db="EMBL/GenBank/DDBJ databases">
        <authorList>
            <consortium name="Genoscope - CEA"/>
            <person name="William W."/>
        </authorList>
    </citation>
    <scope>NUCLEOTIDE SEQUENCE</scope>
</reference>
<dbReference type="PANTHER" id="PTHR31659">
    <property type="entry name" value="PROTEIN: UPF0503-LIKE PROTEIN, PUTATIVE (DUF740)-RELATED"/>
    <property type="match status" value="1"/>
</dbReference>
<proteinExistence type="predicted"/>
<dbReference type="InterPro" id="IPR008004">
    <property type="entry name" value="OCTOPUS-like"/>
</dbReference>
<feature type="region of interest" description="Disordered" evidence="1">
    <location>
        <begin position="353"/>
        <end position="417"/>
    </location>
</feature>
<organism evidence="2">
    <name type="scientific">Brassica oleracea</name>
    <name type="common">Wild cabbage</name>
    <dbReference type="NCBI Taxonomy" id="3712"/>
    <lineage>
        <taxon>Eukaryota</taxon>
        <taxon>Viridiplantae</taxon>
        <taxon>Streptophyta</taxon>
        <taxon>Embryophyta</taxon>
        <taxon>Tracheophyta</taxon>
        <taxon>Spermatophyta</taxon>
        <taxon>Magnoliopsida</taxon>
        <taxon>eudicotyledons</taxon>
        <taxon>Gunneridae</taxon>
        <taxon>Pentapetalae</taxon>
        <taxon>rosids</taxon>
        <taxon>malvids</taxon>
        <taxon>Brassicales</taxon>
        <taxon>Brassicaceae</taxon>
        <taxon>Brassiceae</taxon>
        <taxon>Brassica</taxon>
    </lineage>
</organism>
<feature type="region of interest" description="Disordered" evidence="1">
    <location>
        <begin position="51"/>
        <end position="186"/>
    </location>
</feature>
<dbReference type="Pfam" id="PF05340">
    <property type="entry name" value="DUF740"/>
    <property type="match status" value="2"/>
</dbReference>
<feature type="compositionally biased region" description="Low complexity" evidence="1">
    <location>
        <begin position="82"/>
        <end position="92"/>
    </location>
</feature>
<gene>
    <name evidence="2" type="ORF">BOLC9T60187H</name>
</gene>
<evidence type="ECO:0000313" key="2">
    <source>
        <dbReference type="EMBL" id="VDD34864.1"/>
    </source>
</evidence>
<dbReference type="GO" id="GO:0005886">
    <property type="term" value="C:plasma membrane"/>
    <property type="evidence" value="ECO:0007669"/>
    <property type="project" value="TreeGrafter"/>
</dbReference>
<feature type="region of interest" description="Disordered" evidence="1">
    <location>
        <begin position="1"/>
        <end position="30"/>
    </location>
</feature>